<feature type="region of interest" description="Disordered" evidence="1">
    <location>
        <begin position="234"/>
        <end position="525"/>
    </location>
</feature>
<dbReference type="InParanoid" id="J0D0G3"/>
<accession>J0D0G3</accession>
<feature type="compositionally biased region" description="Low complexity" evidence="1">
    <location>
        <begin position="501"/>
        <end position="510"/>
    </location>
</feature>
<reference evidence="4" key="1">
    <citation type="journal article" date="2012" name="Science">
        <title>The Paleozoic origin of enzymatic lignin decomposition reconstructed from 31 fungal genomes.</title>
        <authorList>
            <person name="Floudas D."/>
            <person name="Binder M."/>
            <person name="Riley R."/>
            <person name="Barry K."/>
            <person name="Blanchette R.A."/>
            <person name="Henrissat B."/>
            <person name="Martinez A.T."/>
            <person name="Otillar R."/>
            <person name="Spatafora J.W."/>
            <person name="Yadav J.S."/>
            <person name="Aerts A."/>
            <person name="Benoit I."/>
            <person name="Boyd A."/>
            <person name="Carlson A."/>
            <person name="Copeland A."/>
            <person name="Coutinho P.M."/>
            <person name="de Vries R.P."/>
            <person name="Ferreira P."/>
            <person name="Findley K."/>
            <person name="Foster B."/>
            <person name="Gaskell J."/>
            <person name="Glotzer D."/>
            <person name="Gorecki P."/>
            <person name="Heitman J."/>
            <person name="Hesse C."/>
            <person name="Hori C."/>
            <person name="Igarashi K."/>
            <person name="Jurgens J.A."/>
            <person name="Kallen N."/>
            <person name="Kersten P."/>
            <person name="Kohler A."/>
            <person name="Kuees U."/>
            <person name="Kumar T.K.A."/>
            <person name="Kuo A."/>
            <person name="LaButti K."/>
            <person name="Larrondo L.F."/>
            <person name="Lindquist E."/>
            <person name="Ling A."/>
            <person name="Lombard V."/>
            <person name="Lucas S."/>
            <person name="Lundell T."/>
            <person name="Martin R."/>
            <person name="McLaughlin D.J."/>
            <person name="Morgenstern I."/>
            <person name="Morin E."/>
            <person name="Murat C."/>
            <person name="Nagy L.G."/>
            <person name="Nolan M."/>
            <person name="Ohm R.A."/>
            <person name="Patyshakuliyeva A."/>
            <person name="Rokas A."/>
            <person name="Ruiz-Duenas F.J."/>
            <person name="Sabat G."/>
            <person name="Salamov A."/>
            <person name="Samejima M."/>
            <person name="Schmutz J."/>
            <person name="Slot J.C."/>
            <person name="St John F."/>
            <person name="Stenlid J."/>
            <person name="Sun H."/>
            <person name="Sun S."/>
            <person name="Syed K."/>
            <person name="Tsang A."/>
            <person name="Wiebenga A."/>
            <person name="Young D."/>
            <person name="Pisabarro A."/>
            <person name="Eastwood D.C."/>
            <person name="Martin F."/>
            <person name="Cullen D."/>
            <person name="Grigoriev I.V."/>
            <person name="Hibbett D.S."/>
        </authorList>
    </citation>
    <scope>NUCLEOTIDE SEQUENCE [LARGE SCALE GENOMIC DNA]</scope>
    <source>
        <strain evidence="4">TFB10046</strain>
    </source>
</reference>
<organism evidence="3 4">
    <name type="scientific">Auricularia subglabra (strain TFB-10046 / SS5)</name>
    <name type="common">White-rot fungus</name>
    <name type="synonym">Auricularia delicata (strain TFB10046)</name>
    <dbReference type="NCBI Taxonomy" id="717982"/>
    <lineage>
        <taxon>Eukaryota</taxon>
        <taxon>Fungi</taxon>
        <taxon>Dikarya</taxon>
        <taxon>Basidiomycota</taxon>
        <taxon>Agaricomycotina</taxon>
        <taxon>Agaricomycetes</taxon>
        <taxon>Auriculariales</taxon>
        <taxon>Auriculariaceae</taxon>
        <taxon>Auricularia</taxon>
    </lineage>
</organism>
<dbReference type="OrthoDB" id="2579508at2759"/>
<keyword evidence="4" id="KW-1185">Reference proteome</keyword>
<feature type="signal peptide" evidence="2">
    <location>
        <begin position="1"/>
        <end position="23"/>
    </location>
</feature>
<evidence type="ECO:0000313" key="3">
    <source>
        <dbReference type="EMBL" id="EJD37752.1"/>
    </source>
</evidence>
<evidence type="ECO:0000313" key="4">
    <source>
        <dbReference type="Proteomes" id="UP000006514"/>
    </source>
</evidence>
<dbReference type="AlphaFoldDB" id="J0D0G3"/>
<sequence>MAAGEQTVSALLRGLVLPRCALAGPASTSTTPPATGELRLVQPLDDFATLVSQHTARLPPVMCPSPAVATDAKDDGFRAAVLHPVRVSAGVLAAVGLLDAAQAMVNAEPGQLLYCEGAKQRPRMLVLVSPLATLSQTEVSPLSSQIAELCRKCRVRHFAVTDYAQWIFGCLSDGYGSAWLSPPIANDSTQPTAVEALCYWMAQSHSVPTEEASPPAEAASIEDAVPPVALLRRPSSSAAVRAPDPDENAKPRTSPRKRKADEPDAGPSAPSPKKRKEQDGDPAPASPSKKRRSAEEQEGDGEAPLPATPTPSPKKRRVADNDFPAPGPATPVPARRGPSPSKVPLPESPSPRKRSPRKAAAALPAQDEPQPSTSTSTSTAASTLAAPERPGAFITPPTSARPTQPPAAPAPFSSPVRPPTGSRESPSPRRRGRKAAGGDEDVLFFASPEKPAASPRKRKAGAEDDAAEGSPRKRRTAAALVEDAAPGPMLGEGSPRKRRAAASGPAAAAADEVTGSPRKRRTRAA</sequence>
<keyword evidence="2" id="KW-0732">Signal</keyword>
<gene>
    <name evidence="3" type="ORF">AURDEDRAFT_187994</name>
</gene>
<evidence type="ECO:0000256" key="1">
    <source>
        <dbReference type="SAM" id="MobiDB-lite"/>
    </source>
</evidence>
<feature type="compositionally biased region" description="Low complexity" evidence="1">
    <location>
        <begin position="410"/>
        <end position="425"/>
    </location>
</feature>
<dbReference type="EMBL" id="JH687836">
    <property type="protein sequence ID" value="EJD37752.1"/>
    <property type="molecule type" value="Genomic_DNA"/>
</dbReference>
<dbReference type="eggNOG" id="ENOG502SX6R">
    <property type="taxonomic scope" value="Eukaryota"/>
</dbReference>
<feature type="chain" id="PRO_5003732580" evidence="2">
    <location>
        <begin position="24"/>
        <end position="525"/>
    </location>
</feature>
<dbReference type="KEGG" id="adl:AURDEDRAFT_187994"/>
<name>J0D0G3_AURST</name>
<proteinExistence type="predicted"/>
<dbReference type="Proteomes" id="UP000006514">
    <property type="component" value="Unassembled WGS sequence"/>
</dbReference>
<feature type="compositionally biased region" description="Low complexity" evidence="1">
    <location>
        <begin position="372"/>
        <end position="386"/>
    </location>
</feature>
<protein>
    <submittedName>
        <fullName evidence="3">Uncharacterized protein</fullName>
    </submittedName>
</protein>
<evidence type="ECO:0000256" key="2">
    <source>
        <dbReference type="SAM" id="SignalP"/>
    </source>
</evidence>